<feature type="transmembrane region" description="Helical" evidence="1">
    <location>
        <begin position="58"/>
        <end position="77"/>
    </location>
</feature>
<keyword evidence="1" id="KW-1133">Transmembrane helix</keyword>
<evidence type="ECO:0000259" key="2">
    <source>
        <dbReference type="Pfam" id="PF24803"/>
    </source>
</evidence>
<protein>
    <recommendedName>
        <fullName evidence="2">DUF7704 domain-containing protein</fullName>
    </recommendedName>
</protein>
<reference evidence="3" key="1">
    <citation type="submission" date="2023-11" db="EMBL/GenBank/DDBJ databases">
        <authorList>
            <person name="Alioto T."/>
            <person name="Alioto T."/>
            <person name="Gomez Garrido J."/>
        </authorList>
    </citation>
    <scope>NUCLEOTIDE SEQUENCE</scope>
</reference>
<evidence type="ECO:0000313" key="4">
    <source>
        <dbReference type="Proteomes" id="UP001296104"/>
    </source>
</evidence>
<feature type="transmembrane region" description="Helical" evidence="1">
    <location>
        <begin position="12"/>
        <end position="35"/>
    </location>
</feature>
<dbReference type="PANTHER" id="PTHR37019">
    <property type="entry name" value="CHROMOSOME 1, WHOLE GENOME SHOTGUN SEQUENCE"/>
    <property type="match status" value="1"/>
</dbReference>
<feature type="transmembrane region" description="Helical" evidence="1">
    <location>
        <begin position="126"/>
        <end position="148"/>
    </location>
</feature>
<evidence type="ECO:0000313" key="3">
    <source>
        <dbReference type="EMBL" id="CAK4022314.1"/>
    </source>
</evidence>
<accession>A0AAI9E9C0</accession>
<keyword evidence="4" id="KW-1185">Reference proteome</keyword>
<feature type="transmembrane region" description="Helical" evidence="1">
    <location>
        <begin position="89"/>
        <end position="106"/>
    </location>
</feature>
<organism evidence="3 4">
    <name type="scientific">Lecanosticta acicola</name>
    <dbReference type="NCBI Taxonomy" id="111012"/>
    <lineage>
        <taxon>Eukaryota</taxon>
        <taxon>Fungi</taxon>
        <taxon>Dikarya</taxon>
        <taxon>Ascomycota</taxon>
        <taxon>Pezizomycotina</taxon>
        <taxon>Dothideomycetes</taxon>
        <taxon>Dothideomycetidae</taxon>
        <taxon>Mycosphaerellales</taxon>
        <taxon>Mycosphaerellaceae</taxon>
        <taxon>Lecanosticta</taxon>
    </lineage>
</organism>
<proteinExistence type="predicted"/>
<dbReference type="InterPro" id="IPR056121">
    <property type="entry name" value="DUF7704"/>
</dbReference>
<dbReference type="AlphaFoldDB" id="A0AAI9E9C0"/>
<comment type="caution">
    <text evidence="3">The sequence shown here is derived from an EMBL/GenBank/DDBJ whole genome shotgun (WGS) entry which is preliminary data.</text>
</comment>
<feature type="domain" description="DUF7704" evidence="2">
    <location>
        <begin position="8"/>
        <end position="147"/>
    </location>
</feature>
<sequence length="157" mass="17309">MATVKASTTIPYLYRFLLTNVESLLALGGVALVLMDPGKYNASLTQARLSTIQPDTQFIYTQLAGGWAFIAFTEAVVLRLVDDLRVWKLLCAGILFSDALYTHSIAQAAGGWTEWFKVGNWSVEDWLVGVTTWPFVLTRLAIVLGVGLRKADLVKRA</sequence>
<keyword evidence="1" id="KW-0812">Transmembrane</keyword>
<dbReference type="EMBL" id="CAVMBE010000028">
    <property type="protein sequence ID" value="CAK4022314.1"/>
    <property type="molecule type" value="Genomic_DNA"/>
</dbReference>
<keyword evidence="1" id="KW-0472">Membrane</keyword>
<evidence type="ECO:0000256" key="1">
    <source>
        <dbReference type="SAM" id="Phobius"/>
    </source>
</evidence>
<gene>
    <name evidence="3" type="ORF">LECACI_7A004819</name>
</gene>
<dbReference type="Pfam" id="PF24803">
    <property type="entry name" value="DUF7704"/>
    <property type="match status" value="1"/>
</dbReference>
<dbReference type="Proteomes" id="UP001296104">
    <property type="component" value="Unassembled WGS sequence"/>
</dbReference>
<name>A0AAI9E9C0_9PEZI</name>
<dbReference type="PANTHER" id="PTHR37019:SF1">
    <property type="entry name" value="EXPERA DOMAIN-CONTAINING PROTEIN"/>
    <property type="match status" value="1"/>
</dbReference>